<proteinExistence type="predicted"/>
<dbReference type="InterPro" id="IPR036388">
    <property type="entry name" value="WH-like_DNA-bd_sf"/>
</dbReference>
<name>A0ABT2RUN6_9FIRM</name>
<dbReference type="Pfam" id="PF00874">
    <property type="entry name" value="PRD"/>
    <property type="match status" value="2"/>
</dbReference>
<protein>
    <submittedName>
        <fullName evidence="7">PRD domain-containing protein</fullName>
    </submittedName>
</protein>
<comment type="caution">
    <text evidence="7">The sequence shown here is derived from an EMBL/GenBank/DDBJ whole genome shotgun (WGS) entry which is preliminary data.</text>
</comment>
<keyword evidence="2" id="KW-0805">Transcription regulation</keyword>
<evidence type="ECO:0000313" key="7">
    <source>
        <dbReference type="EMBL" id="MCU6696028.1"/>
    </source>
</evidence>
<dbReference type="EMBL" id="JAOQKC010000004">
    <property type="protein sequence ID" value="MCU6696028.1"/>
    <property type="molecule type" value="Genomic_DNA"/>
</dbReference>
<dbReference type="PANTHER" id="PTHR30185:SF18">
    <property type="entry name" value="TRANSCRIPTIONAL REGULATOR MTLR"/>
    <property type="match status" value="1"/>
</dbReference>
<dbReference type="PROSITE" id="PS51099">
    <property type="entry name" value="PTS_EIIB_TYPE_2"/>
    <property type="match status" value="1"/>
</dbReference>
<feature type="domain" description="PRD" evidence="6">
    <location>
        <begin position="294"/>
        <end position="403"/>
    </location>
</feature>
<feature type="domain" description="PRD" evidence="6">
    <location>
        <begin position="526"/>
        <end position="635"/>
    </location>
</feature>
<evidence type="ECO:0000259" key="5">
    <source>
        <dbReference type="PROSITE" id="PS51099"/>
    </source>
</evidence>
<dbReference type="PROSITE" id="PS51372">
    <property type="entry name" value="PRD_2"/>
    <property type="match status" value="2"/>
</dbReference>
<reference evidence="7 8" key="1">
    <citation type="journal article" date="2021" name="ISME Commun">
        <title>Automated analysis of genomic sequences facilitates high-throughput and comprehensive description of bacteria.</title>
        <authorList>
            <person name="Hitch T.C.A."/>
        </authorList>
    </citation>
    <scope>NUCLEOTIDE SEQUENCE [LARGE SCALE GENOMIC DNA]</scope>
    <source>
        <strain evidence="7 8">Sanger_04</strain>
    </source>
</reference>
<evidence type="ECO:0000313" key="8">
    <source>
        <dbReference type="Proteomes" id="UP001652461"/>
    </source>
</evidence>
<gene>
    <name evidence="7" type="ORF">OCV63_03840</name>
</gene>
<organism evidence="7 8">
    <name type="scientific">Laedolimicola ammoniilytica</name>
    <dbReference type="NCBI Taxonomy" id="2981771"/>
    <lineage>
        <taxon>Bacteria</taxon>
        <taxon>Bacillati</taxon>
        <taxon>Bacillota</taxon>
        <taxon>Clostridia</taxon>
        <taxon>Lachnospirales</taxon>
        <taxon>Lachnospiraceae</taxon>
        <taxon>Laedolimicola</taxon>
    </lineage>
</organism>
<dbReference type="InterPro" id="IPR050661">
    <property type="entry name" value="BglG_antiterminators"/>
</dbReference>
<dbReference type="PANTHER" id="PTHR30185">
    <property type="entry name" value="CRYPTIC BETA-GLUCOSIDE BGL OPERON ANTITERMINATOR"/>
    <property type="match status" value="1"/>
</dbReference>
<dbReference type="RefSeq" id="WP_158362125.1">
    <property type="nucleotide sequence ID" value="NZ_JAOQKC010000004.1"/>
</dbReference>
<dbReference type="Gene3D" id="1.10.10.10">
    <property type="entry name" value="Winged helix-like DNA-binding domain superfamily/Winged helix DNA-binding domain"/>
    <property type="match status" value="1"/>
</dbReference>
<dbReference type="InterPro" id="IPR013011">
    <property type="entry name" value="PTS_EIIB_2"/>
</dbReference>
<evidence type="ECO:0000259" key="6">
    <source>
        <dbReference type="PROSITE" id="PS51372"/>
    </source>
</evidence>
<evidence type="ECO:0000256" key="1">
    <source>
        <dbReference type="ARBA" id="ARBA00022737"/>
    </source>
</evidence>
<dbReference type="InterPro" id="IPR011608">
    <property type="entry name" value="PRD"/>
</dbReference>
<keyword evidence="8" id="KW-1185">Reference proteome</keyword>
<keyword evidence="3" id="KW-0010">Activator</keyword>
<feature type="domain" description="PTS EIIB type-2" evidence="5">
    <location>
        <begin position="405"/>
        <end position="495"/>
    </location>
</feature>
<dbReference type="Gene3D" id="1.10.1790.10">
    <property type="entry name" value="PRD domain"/>
    <property type="match status" value="2"/>
</dbReference>
<dbReference type="InterPro" id="IPR007737">
    <property type="entry name" value="Mga_HTH"/>
</dbReference>
<dbReference type="Pfam" id="PF05043">
    <property type="entry name" value="Mga"/>
    <property type="match status" value="1"/>
</dbReference>
<sequence length="635" mass="73303">MKDTPKPRQIEIFRLLMTSGVPLDINLLKEKLQKSERTIRYDIQDLKRICQEYGIEIGYLTKKGYFIPAAQKPECSALLVQWDSGGKSSFVDGEEEKRFTSLFFYLFVQKGYVTAEKLAEVYLASKSTLTRGLGRLEEYFGNSFTLEIRKAQGYRLKGDELTLRKKAVELLAARFQGSYTADDWFLLLPEELKSKISIQNIRDISRSIRQVNGKYNIWISNTAYLNLMSYCIARHVRLPVLESTGEKPEEQEAYASELLRELSAEEKTRETARELSWLQEVLRDYEISTEGYRVKDEILKRIMRRIMSYLENGEERESFELQSLRRDLEEHLKNYLTMSGSDRQEEENAYVLQEIQEYYYSYFQLAEKLAEIIEDEIGQKLGVMEICYLAVYLYKNGIQAESERKNVMVVCATGKGLSHFLTLRIKHVFPMLNVVGQVSPYQLLKASDLKGVDFAISTIPLENSVVPVVKISGVLLAEDIQRIQDFLKYGKLVDDIPMKQKNEASFQAKPDITVSAQLSQKNSGENLAEAAGTMSNLILALLEYVAKLPPQIRISRDAMLGLVIHMSMAVKRWLSGEVTEDPTGEFNQEYYRVKKEYPDVFLIMEKFFEMAENTLQVRIPISERTAFFLYIIEEE</sequence>
<dbReference type="SUPFAM" id="SSF63520">
    <property type="entry name" value="PTS-regulatory domain, PRD"/>
    <property type="match status" value="2"/>
</dbReference>
<evidence type="ECO:0000256" key="4">
    <source>
        <dbReference type="ARBA" id="ARBA00023163"/>
    </source>
</evidence>
<evidence type="ECO:0000256" key="2">
    <source>
        <dbReference type="ARBA" id="ARBA00023015"/>
    </source>
</evidence>
<keyword evidence="1" id="KW-0677">Repeat</keyword>
<keyword evidence="4" id="KW-0804">Transcription</keyword>
<accession>A0ABT2RUN6</accession>
<dbReference type="InterPro" id="IPR036634">
    <property type="entry name" value="PRD_sf"/>
</dbReference>
<dbReference type="Gene3D" id="3.40.50.2300">
    <property type="match status" value="1"/>
</dbReference>
<dbReference type="Proteomes" id="UP001652461">
    <property type="component" value="Unassembled WGS sequence"/>
</dbReference>
<dbReference type="CDD" id="cd05568">
    <property type="entry name" value="PTS_IIB_bgl_like"/>
    <property type="match status" value="1"/>
</dbReference>
<evidence type="ECO:0000256" key="3">
    <source>
        <dbReference type="ARBA" id="ARBA00023159"/>
    </source>
</evidence>